<dbReference type="EMBL" id="JAUKTV010000017">
    <property type="protein sequence ID" value="KAK0710469.1"/>
    <property type="molecule type" value="Genomic_DNA"/>
</dbReference>
<dbReference type="Gene3D" id="1.25.40.20">
    <property type="entry name" value="Ankyrin repeat-containing domain"/>
    <property type="match status" value="2"/>
</dbReference>
<evidence type="ECO:0000313" key="2">
    <source>
        <dbReference type="Proteomes" id="UP001172159"/>
    </source>
</evidence>
<evidence type="ECO:0000313" key="1">
    <source>
        <dbReference type="EMBL" id="KAK0710469.1"/>
    </source>
</evidence>
<dbReference type="InterPro" id="IPR036770">
    <property type="entry name" value="Ankyrin_rpt-contain_sf"/>
</dbReference>
<name>A0AA40A6Z7_9PEZI</name>
<dbReference type="SUPFAM" id="SSF48403">
    <property type="entry name" value="Ankyrin repeat"/>
    <property type="match status" value="1"/>
</dbReference>
<sequence length="317" mass="35196">MKEVSESTIVAIIEDAVSLNQIGIMTRILSKDAKFLHLTCMSDCDRHEHFKPFALDDALQASARAGTVEMMECVIAAAQLARHNIKYKVDLLSLAIKSRNNDVAEVLLRHYPAFGEASDEVELRDGSSDSDNDDEEYMCFTTVTLFELTFSDGNAQVMEALVRAGARPDVRRQTLTAVFKKRGHMELITADNPKTRGALGRMKALKLPSLVLQYGLQLAIQRSSIHYAEFCVDKGANVNGKCLNVGAKRRRERPSMLFLAVKSGSGPIVKLLREHGANLQGDEVDDVESRDIPGKKRVEKHFSMPWEEIVVTYSGAL</sequence>
<dbReference type="AlphaFoldDB" id="A0AA40A6Z7"/>
<gene>
    <name evidence="1" type="ORF">B0T21DRAFT_427711</name>
</gene>
<reference evidence="1" key="1">
    <citation type="submission" date="2023-06" db="EMBL/GenBank/DDBJ databases">
        <title>Genome-scale phylogeny and comparative genomics of the fungal order Sordariales.</title>
        <authorList>
            <consortium name="Lawrence Berkeley National Laboratory"/>
            <person name="Hensen N."/>
            <person name="Bonometti L."/>
            <person name="Westerberg I."/>
            <person name="Brannstrom I.O."/>
            <person name="Guillou S."/>
            <person name="Cros-Aarteil S."/>
            <person name="Calhoun S."/>
            <person name="Haridas S."/>
            <person name="Kuo A."/>
            <person name="Mondo S."/>
            <person name="Pangilinan J."/>
            <person name="Riley R."/>
            <person name="Labutti K."/>
            <person name="Andreopoulos B."/>
            <person name="Lipzen A."/>
            <person name="Chen C."/>
            <person name="Yanf M."/>
            <person name="Daum C."/>
            <person name="Ng V."/>
            <person name="Clum A."/>
            <person name="Steindorff A."/>
            <person name="Ohm R."/>
            <person name="Martin F."/>
            <person name="Silar P."/>
            <person name="Natvig D."/>
            <person name="Lalanne C."/>
            <person name="Gautier V."/>
            <person name="Ament-Velasquez S.L."/>
            <person name="Kruys A."/>
            <person name="Hutchinson M.I."/>
            <person name="Powell A.J."/>
            <person name="Barry K."/>
            <person name="Miller A.N."/>
            <person name="Grigoriev I.V."/>
            <person name="Debuchy R."/>
            <person name="Gladieux P."/>
            <person name="Thoren M.H."/>
            <person name="Johannesson H."/>
        </authorList>
    </citation>
    <scope>NUCLEOTIDE SEQUENCE</scope>
    <source>
        <strain evidence="1">CBS 540.89</strain>
    </source>
</reference>
<organism evidence="1 2">
    <name type="scientific">Apiosordaria backusii</name>
    <dbReference type="NCBI Taxonomy" id="314023"/>
    <lineage>
        <taxon>Eukaryota</taxon>
        <taxon>Fungi</taxon>
        <taxon>Dikarya</taxon>
        <taxon>Ascomycota</taxon>
        <taxon>Pezizomycotina</taxon>
        <taxon>Sordariomycetes</taxon>
        <taxon>Sordariomycetidae</taxon>
        <taxon>Sordariales</taxon>
        <taxon>Lasiosphaeriaceae</taxon>
        <taxon>Apiosordaria</taxon>
    </lineage>
</organism>
<proteinExistence type="predicted"/>
<accession>A0AA40A6Z7</accession>
<evidence type="ECO:0008006" key="3">
    <source>
        <dbReference type="Google" id="ProtNLM"/>
    </source>
</evidence>
<protein>
    <recommendedName>
        <fullName evidence="3">Ankyrin repeat protein</fullName>
    </recommendedName>
</protein>
<dbReference type="Proteomes" id="UP001172159">
    <property type="component" value="Unassembled WGS sequence"/>
</dbReference>
<keyword evidence="2" id="KW-1185">Reference proteome</keyword>
<comment type="caution">
    <text evidence="1">The sequence shown here is derived from an EMBL/GenBank/DDBJ whole genome shotgun (WGS) entry which is preliminary data.</text>
</comment>